<dbReference type="CDD" id="cd11528">
    <property type="entry name" value="NTP-PPase_MazG_Nterm"/>
    <property type="match status" value="1"/>
</dbReference>
<dbReference type="GO" id="GO:0046061">
    <property type="term" value="P:dATP catabolic process"/>
    <property type="evidence" value="ECO:0007669"/>
    <property type="project" value="TreeGrafter"/>
</dbReference>
<dbReference type="SUPFAM" id="SSF101386">
    <property type="entry name" value="all-alpha NTP pyrophosphatases"/>
    <property type="match status" value="2"/>
</dbReference>
<dbReference type="OrthoDB" id="5291903at2"/>
<dbReference type="GO" id="GO:0046047">
    <property type="term" value="P:TTP catabolic process"/>
    <property type="evidence" value="ECO:0007669"/>
    <property type="project" value="TreeGrafter"/>
</dbReference>
<reference evidence="3" key="1">
    <citation type="journal article" date="2013" name="ISME J.">
        <title>A small predatory core genome in the divergent marine Bacteriovorax marinus SJ and the terrestrial Bdellovibrio bacteriovorus.</title>
        <authorList>
            <person name="Crossman L.C."/>
            <person name="Chen H."/>
            <person name="Cerdeno-Tarraga A.M."/>
            <person name="Brooks K."/>
            <person name="Quail M.A."/>
            <person name="Pineiro S.A."/>
            <person name="Hobley L."/>
            <person name="Sockett R.E."/>
            <person name="Bentley S.D."/>
            <person name="Parkhill J."/>
            <person name="Williams H.N."/>
            <person name="Stine O.C."/>
        </authorList>
    </citation>
    <scope>NUCLEOTIDE SEQUENCE [LARGE SCALE GENOMIC DNA]</scope>
    <source>
        <strain evidence="3">ATCC BAA-682 / DSM 15412 / SJ</strain>
    </source>
</reference>
<dbReference type="CDD" id="cd11529">
    <property type="entry name" value="NTP-PPase_MazG_Cterm"/>
    <property type="match status" value="1"/>
</dbReference>
<dbReference type="eggNOG" id="COG3956">
    <property type="taxonomic scope" value="Bacteria"/>
</dbReference>
<dbReference type="PATRIC" id="fig|862908.3.peg.549"/>
<dbReference type="NCBIfam" id="NF007113">
    <property type="entry name" value="PRK09562.1"/>
    <property type="match status" value="1"/>
</dbReference>
<evidence type="ECO:0000313" key="2">
    <source>
        <dbReference type="EMBL" id="CBW25481.1"/>
    </source>
</evidence>
<dbReference type="PANTHER" id="PTHR30522">
    <property type="entry name" value="NUCLEOSIDE TRIPHOSPHATE PYROPHOSPHOHYDROLASE"/>
    <property type="match status" value="1"/>
</dbReference>
<keyword evidence="3" id="KW-1185">Reference proteome</keyword>
<dbReference type="HOGENOM" id="CLU_038356_0_1_7"/>
<dbReference type="NCBIfam" id="TIGR00444">
    <property type="entry name" value="mazG"/>
    <property type="match status" value="1"/>
</dbReference>
<sequence>MSYPNFEKMVEVIAKLRDPDGGCPWDLKQTHQSLLRFLIEEAYEFIHATEENDYQAMEEEIGDVLLQVVLHCVIADQNGKFNLESVSKILADKMIRRHPHVFVDSSLAKDDSQVKENWEKIKKLENKEKKGDYFDESYLHFPALFSANKIGKKTNKINFDWEDAGQVMYKVEEEWQELKEELTSPQKDFSRIKEEMGDFLFSTAQLARHLDIDPEDALRQANKKFIRRFNSMEKLITEDSKSVEDMNQMEMDEYWDLAKRKEKGLS</sequence>
<dbReference type="FunFam" id="1.10.287.1080:FF:000001">
    <property type="entry name" value="Nucleoside triphosphate pyrophosphohydrolase"/>
    <property type="match status" value="1"/>
</dbReference>
<dbReference type="PANTHER" id="PTHR30522:SF0">
    <property type="entry name" value="NUCLEOSIDE TRIPHOSPHATE PYROPHOSPHOHYDROLASE"/>
    <property type="match status" value="1"/>
</dbReference>
<dbReference type="KEGG" id="bmx:BMS_0571"/>
<feature type="domain" description="NTP pyrophosphohydrolase MazG-like" evidence="1">
    <location>
        <begin position="168"/>
        <end position="229"/>
    </location>
</feature>
<evidence type="ECO:0000259" key="1">
    <source>
        <dbReference type="Pfam" id="PF03819"/>
    </source>
</evidence>
<dbReference type="AlphaFoldDB" id="E1X510"/>
<name>E1X510_HALMS</name>
<dbReference type="Gene3D" id="1.10.287.1080">
    <property type="entry name" value="MazG-like"/>
    <property type="match status" value="2"/>
</dbReference>
<dbReference type="InterPro" id="IPR048015">
    <property type="entry name" value="NTP-PPase_MazG-like_N"/>
</dbReference>
<dbReference type="InterPro" id="IPR004518">
    <property type="entry name" value="MazG-like_dom"/>
</dbReference>
<dbReference type="RefSeq" id="WP_014243268.1">
    <property type="nucleotide sequence ID" value="NC_016620.1"/>
</dbReference>
<dbReference type="InterPro" id="IPR011551">
    <property type="entry name" value="NTP_PyrPHydrolase_MazG"/>
</dbReference>
<dbReference type="Proteomes" id="UP000008963">
    <property type="component" value="Chromosome"/>
</dbReference>
<dbReference type="STRING" id="862908.BMS_0571"/>
<accession>E1X510</accession>
<proteinExistence type="predicted"/>
<organism evidence="2 3">
    <name type="scientific">Halobacteriovorax marinus (strain ATCC BAA-682 / DSM 15412 / SJ)</name>
    <name type="common">Bacteriovorax marinus</name>
    <dbReference type="NCBI Taxonomy" id="862908"/>
    <lineage>
        <taxon>Bacteria</taxon>
        <taxon>Pseudomonadati</taxon>
        <taxon>Bdellovibrionota</taxon>
        <taxon>Bacteriovoracia</taxon>
        <taxon>Bacteriovoracales</taxon>
        <taxon>Halobacteriovoraceae</taxon>
        <taxon>Halobacteriovorax</taxon>
    </lineage>
</organism>
<feature type="domain" description="NTP pyrophosphohydrolase MazG-like" evidence="1">
    <location>
        <begin position="29"/>
        <end position="102"/>
    </location>
</feature>
<dbReference type="GO" id="GO:0006950">
    <property type="term" value="P:response to stress"/>
    <property type="evidence" value="ECO:0007669"/>
    <property type="project" value="UniProtKB-ARBA"/>
</dbReference>
<dbReference type="Pfam" id="PF03819">
    <property type="entry name" value="MazG"/>
    <property type="match status" value="2"/>
</dbReference>
<gene>
    <name evidence="2" type="primary">mazG</name>
    <name evidence="2" type="ordered locus">BMS_0571</name>
</gene>
<dbReference type="GO" id="GO:0046052">
    <property type="term" value="P:UTP catabolic process"/>
    <property type="evidence" value="ECO:0007669"/>
    <property type="project" value="TreeGrafter"/>
</dbReference>
<dbReference type="GO" id="GO:0046076">
    <property type="term" value="P:dTTP catabolic process"/>
    <property type="evidence" value="ECO:0007669"/>
    <property type="project" value="TreeGrafter"/>
</dbReference>
<dbReference type="GO" id="GO:0047429">
    <property type="term" value="F:nucleoside triphosphate diphosphatase activity"/>
    <property type="evidence" value="ECO:0007669"/>
    <property type="project" value="InterPro"/>
</dbReference>
<evidence type="ECO:0000313" key="3">
    <source>
        <dbReference type="Proteomes" id="UP000008963"/>
    </source>
</evidence>
<dbReference type="InterPro" id="IPR048011">
    <property type="entry name" value="NTP-PPase_MazG-like_C"/>
</dbReference>
<dbReference type="GO" id="GO:0046081">
    <property type="term" value="P:dUTP catabolic process"/>
    <property type="evidence" value="ECO:0007669"/>
    <property type="project" value="TreeGrafter"/>
</dbReference>
<dbReference type="GO" id="GO:0006203">
    <property type="term" value="P:dGTP catabolic process"/>
    <property type="evidence" value="ECO:0007669"/>
    <property type="project" value="TreeGrafter"/>
</dbReference>
<dbReference type="EMBL" id="FQ312005">
    <property type="protein sequence ID" value="CBW25481.1"/>
    <property type="molecule type" value="Genomic_DNA"/>
</dbReference>
<protein>
    <submittedName>
        <fullName evidence="2">Pyrophosphohydrolase</fullName>
    </submittedName>
</protein>